<dbReference type="Pfam" id="PF03853">
    <property type="entry name" value="YjeF_N"/>
    <property type="match status" value="1"/>
</dbReference>
<dbReference type="AlphaFoldDB" id="A0A7V0T765"/>
<proteinExistence type="inferred from homology"/>
<dbReference type="GO" id="GO:0000932">
    <property type="term" value="C:P-body"/>
    <property type="evidence" value="ECO:0007669"/>
    <property type="project" value="TreeGrafter"/>
</dbReference>
<organism evidence="2">
    <name type="scientific">candidate division WOR-3 bacterium</name>
    <dbReference type="NCBI Taxonomy" id="2052148"/>
    <lineage>
        <taxon>Bacteria</taxon>
        <taxon>Bacteria division WOR-3</taxon>
    </lineage>
</organism>
<sequence>MRTVVTAARMREIDRAAIEDAGIPGILLMENAGRAVADELCRRLPGPVRGRVVILCGRGNNGGDGFVACRHLLNRGLNAVCLLLGRVADLKGDARTNADILIKAGGPLVEVTEAGQLAAGLADAGAVVDALLGTGLAEAPRGLHAEAIELTNTLSAFVLAVDVPSGVDADTGRAFDPALRADLTVTMGLVKRGLLLHPGRELAGRLVVADIGIPAALL</sequence>
<dbReference type="SUPFAM" id="SSF64153">
    <property type="entry name" value="YjeF N-terminal domain-like"/>
    <property type="match status" value="1"/>
</dbReference>
<protein>
    <submittedName>
        <fullName evidence="2">NAD(P)H-hydrate epimerase</fullName>
        <ecNumber evidence="2">5.1.99.6</ecNumber>
    </submittedName>
</protein>
<dbReference type="GO" id="GO:0052856">
    <property type="term" value="F:NAD(P)HX epimerase activity"/>
    <property type="evidence" value="ECO:0007669"/>
    <property type="project" value="UniProtKB-EC"/>
</dbReference>
<dbReference type="PROSITE" id="PS51385">
    <property type="entry name" value="YJEF_N"/>
    <property type="match status" value="1"/>
</dbReference>
<dbReference type="InterPro" id="IPR004443">
    <property type="entry name" value="YjeF_N_dom"/>
</dbReference>
<evidence type="ECO:0000313" key="2">
    <source>
        <dbReference type="EMBL" id="HDR00227.1"/>
    </source>
</evidence>
<dbReference type="InterPro" id="IPR036652">
    <property type="entry name" value="YjeF_N_dom_sf"/>
</dbReference>
<evidence type="ECO:0000259" key="1">
    <source>
        <dbReference type="PROSITE" id="PS51385"/>
    </source>
</evidence>
<reference evidence="2" key="1">
    <citation type="journal article" date="2020" name="mSystems">
        <title>Genome- and Community-Level Interaction Insights into Carbon Utilization and Element Cycling Functions of Hydrothermarchaeota in Hydrothermal Sediment.</title>
        <authorList>
            <person name="Zhou Z."/>
            <person name="Liu Y."/>
            <person name="Xu W."/>
            <person name="Pan J."/>
            <person name="Luo Z.H."/>
            <person name="Li M."/>
        </authorList>
    </citation>
    <scope>NUCLEOTIDE SEQUENCE [LARGE SCALE GENOMIC DNA]</scope>
    <source>
        <strain evidence="2">SpSt-1182</strain>
    </source>
</reference>
<dbReference type="PANTHER" id="PTHR13612">
    <property type="entry name" value="ENHANCER OF MRNA-DECAPPING PROTEIN 3"/>
    <property type="match status" value="1"/>
</dbReference>
<dbReference type="PANTHER" id="PTHR13612:SF0">
    <property type="entry name" value="ENHANCER OF MRNA-DECAPPING PROTEIN 3"/>
    <property type="match status" value="1"/>
</dbReference>
<dbReference type="GO" id="GO:0033962">
    <property type="term" value="P:P-body assembly"/>
    <property type="evidence" value="ECO:0007669"/>
    <property type="project" value="TreeGrafter"/>
</dbReference>
<name>A0A7V0T765_UNCW3</name>
<dbReference type="Gene3D" id="3.40.50.10260">
    <property type="entry name" value="YjeF N-terminal domain"/>
    <property type="match status" value="1"/>
</dbReference>
<dbReference type="EMBL" id="DSBX01000311">
    <property type="protein sequence ID" value="HDR00227.1"/>
    <property type="molecule type" value="Genomic_DNA"/>
</dbReference>
<dbReference type="HAMAP" id="MF_01966">
    <property type="entry name" value="NADHX_epimerase"/>
    <property type="match status" value="1"/>
</dbReference>
<dbReference type="EC" id="5.1.99.6" evidence="2"/>
<dbReference type="GO" id="GO:0031087">
    <property type="term" value="P:deadenylation-independent decapping of nuclear-transcribed mRNA"/>
    <property type="evidence" value="ECO:0007669"/>
    <property type="project" value="TreeGrafter"/>
</dbReference>
<comment type="caution">
    <text evidence="2">The sequence shown here is derived from an EMBL/GenBank/DDBJ whole genome shotgun (WGS) entry which is preliminary data.</text>
</comment>
<dbReference type="GO" id="GO:0003729">
    <property type="term" value="F:mRNA binding"/>
    <property type="evidence" value="ECO:0007669"/>
    <property type="project" value="TreeGrafter"/>
</dbReference>
<accession>A0A7V0T765</accession>
<dbReference type="Proteomes" id="UP000885672">
    <property type="component" value="Unassembled WGS sequence"/>
</dbReference>
<feature type="non-terminal residue" evidence="2">
    <location>
        <position position="218"/>
    </location>
</feature>
<gene>
    <name evidence="2" type="ORF">ENN51_08105</name>
</gene>
<keyword evidence="2" id="KW-0413">Isomerase</keyword>
<dbReference type="NCBIfam" id="TIGR00197">
    <property type="entry name" value="yjeF_nterm"/>
    <property type="match status" value="1"/>
</dbReference>
<feature type="domain" description="YjeF N-terminal" evidence="1">
    <location>
        <begin position="10"/>
        <end position="218"/>
    </location>
</feature>